<dbReference type="PANTHER" id="PTHR11200:SF240">
    <property type="entry name" value="INOSITOL POLYPHOSPHATE 5-PHOSPHATASE C9G1.10C-RELATED"/>
    <property type="match status" value="1"/>
</dbReference>
<dbReference type="InterPro" id="IPR036322">
    <property type="entry name" value="WD40_repeat_dom_sf"/>
</dbReference>
<dbReference type="InterPro" id="IPR015943">
    <property type="entry name" value="WD40/YVTN_repeat-like_dom_sf"/>
</dbReference>
<feature type="compositionally biased region" description="Polar residues" evidence="1">
    <location>
        <begin position="35"/>
        <end position="53"/>
    </location>
</feature>
<dbReference type="FunFam" id="3.60.10.10:FF:000036">
    <property type="entry name" value="Inositol polyphosphate phosphatase, putative"/>
    <property type="match status" value="1"/>
</dbReference>
<evidence type="ECO:0000313" key="3">
    <source>
        <dbReference type="EMBL" id="KAK7730429.1"/>
    </source>
</evidence>
<dbReference type="SMART" id="SM00128">
    <property type="entry name" value="IPPc"/>
    <property type="match status" value="1"/>
</dbReference>
<dbReference type="PANTHER" id="PTHR11200">
    <property type="entry name" value="INOSITOL 5-PHOSPHATASE"/>
    <property type="match status" value="1"/>
</dbReference>
<gene>
    <name evidence="3" type="ORF">SLS53_009048</name>
</gene>
<dbReference type="InterPro" id="IPR036691">
    <property type="entry name" value="Endo/exonu/phosph_ase_sf"/>
</dbReference>
<dbReference type="Gene3D" id="2.130.10.10">
    <property type="entry name" value="YVTN repeat-like/Quinoprotein amine dehydrogenase"/>
    <property type="match status" value="1"/>
</dbReference>
<feature type="compositionally biased region" description="Pro residues" evidence="1">
    <location>
        <begin position="337"/>
        <end position="346"/>
    </location>
</feature>
<comment type="caution">
    <text evidence="3">The sequence shown here is derived from an EMBL/GenBank/DDBJ whole genome shotgun (WGS) entry which is preliminary data.</text>
</comment>
<evidence type="ECO:0000259" key="2">
    <source>
        <dbReference type="SMART" id="SM00128"/>
    </source>
</evidence>
<dbReference type="GO" id="GO:0004439">
    <property type="term" value="F:phosphatidylinositol-4,5-bisphosphate 5-phosphatase activity"/>
    <property type="evidence" value="ECO:0007669"/>
    <property type="project" value="TreeGrafter"/>
</dbReference>
<feature type="compositionally biased region" description="Basic and acidic residues" evidence="1">
    <location>
        <begin position="190"/>
        <end position="201"/>
    </location>
</feature>
<evidence type="ECO:0000313" key="4">
    <source>
        <dbReference type="Proteomes" id="UP001320245"/>
    </source>
</evidence>
<dbReference type="Proteomes" id="UP001320245">
    <property type="component" value="Unassembled WGS sequence"/>
</dbReference>
<dbReference type="EMBL" id="JAJSPL020000062">
    <property type="protein sequence ID" value="KAK7730429.1"/>
    <property type="molecule type" value="Genomic_DNA"/>
</dbReference>
<dbReference type="InterPro" id="IPR000300">
    <property type="entry name" value="IPPc"/>
</dbReference>
<feature type="domain" description="Inositol polyphosphate-related phosphatase" evidence="2">
    <location>
        <begin position="781"/>
        <end position="1120"/>
    </location>
</feature>
<feature type="compositionally biased region" description="Low complexity" evidence="1">
    <location>
        <begin position="237"/>
        <end position="249"/>
    </location>
</feature>
<dbReference type="SUPFAM" id="SSF56219">
    <property type="entry name" value="DNase I-like"/>
    <property type="match status" value="1"/>
</dbReference>
<keyword evidence="4" id="KW-1185">Reference proteome</keyword>
<dbReference type="GO" id="GO:0046856">
    <property type="term" value="P:phosphatidylinositol dephosphorylation"/>
    <property type="evidence" value="ECO:0007669"/>
    <property type="project" value="InterPro"/>
</dbReference>
<dbReference type="SUPFAM" id="SSF50978">
    <property type="entry name" value="WD40 repeat-like"/>
    <property type="match status" value="1"/>
</dbReference>
<protein>
    <recommendedName>
        <fullName evidence="2">Inositol polyphosphate-related phosphatase domain-containing protein</fullName>
    </recommendedName>
</protein>
<name>A0AAN9TXN0_9PEZI</name>
<evidence type="ECO:0000256" key="1">
    <source>
        <dbReference type="SAM" id="MobiDB-lite"/>
    </source>
</evidence>
<feature type="compositionally biased region" description="Polar residues" evidence="1">
    <location>
        <begin position="13"/>
        <end position="23"/>
    </location>
</feature>
<reference evidence="3 4" key="1">
    <citation type="journal article" date="2023" name="PLoS ONE">
        <title>Cytospora paraplurivora sp. nov. isolated from orchards with fruit tree decline syndrome in Ontario, Canada.</title>
        <authorList>
            <person name="Ilyukhin E."/>
            <person name="Nguyen H.D.T."/>
            <person name="Castle A.J."/>
            <person name="Ellouze W."/>
        </authorList>
    </citation>
    <scope>NUCLEOTIDE SEQUENCE [LARGE SCALE GENOMIC DNA]</scope>
    <source>
        <strain evidence="3 4">FDS-564</strain>
    </source>
</reference>
<feature type="compositionally biased region" description="Polar residues" evidence="1">
    <location>
        <begin position="429"/>
        <end position="442"/>
    </location>
</feature>
<dbReference type="InterPro" id="IPR046985">
    <property type="entry name" value="IP5"/>
</dbReference>
<organism evidence="3 4">
    <name type="scientific">Cytospora paraplurivora</name>
    <dbReference type="NCBI Taxonomy" id="2898453"/>
    <lineage>
        <taxon>Eukaryota</taxon>
        <taxon>Fungi</taxon>
        <taxon>Dikarya</taxon>
        <taxon>Ascomycota</taxon>
        <taxon>Pezizomycotina</taxon>
        <taxon>Sordariomycetes</taxon>
        <taxon>Sordariomycetidae</taxon>
        <taxon>Diaporthales</taxon>
        <taxon>Cytosporaceae</taxon>
        <taxon>Cytospora</taxon>
    </lineage>
</organism>
<dbReference type="AlphaFoldDB" id="A0AAN9TXN0"/>
<dbReference type="Gene3D" id="3.60.10.10">
    <property type="entry name" value="Endonuclease/exonuclease/phosphatase"/>
    <property type="match status" value="1"/>
</dbReference>
<feature type="compositionally biased region" description="Polar residues" evidence="1">
    <location>
        <begin position="355"/>
        <end position="369"/>
    </location>
</feature>
<dbReference type="Pfam" id="PF22669">
    <property type="entry name" value="Exo_endo_phos2"/>
    <property type="match status" value="1"/>
</dbReference>
<accession>A0AAN9TXN0</accession>
<feature type="region of interest" description="Disordered" evidence="1">
    <location>
        <begin position="1"/>
        <end position="447"/>
    </location>
</feature>
<proteinExistence type="predicted"/>
<feature type="compositionally biased region" description="Basic and acidic residues" evidence="1">
    <location>
        <begin position="291"/>
        <end position="301"/>
    </location>
</feature>
<sequence>MAAPQEEGGPDDSSIQKPVSSLLSHFENMGKAGEQPQSAPLQIAQPTGRTVSSAPKPDNPREPNAISKEPPPVPKNKPGLAPHSVKENGVPHSPARSVLSAPPLAPRPVPAPALTVDPPRSPPKGRSLNVAVNDQPRFLHSDDAVKPAPSPAVPGKQLIRTSASRPPALDPRNSPKVAVFKPPSPPPPRRSAELRRQRDPDTPPPIQRSEKPLIRSRKSLAADGSLEAKANIADKVSPFSSPPSSGSASVDDESPPSLPRRPRRPKEPLAKSKTLQIGAEPPPNSLSNAGKRRDLEPDVNRPARGHITPDLTGDLPPTLPTRPQSMVAEHVSIPSEKIPPPRPPRPAATRPTSAYIPSTSQKRTVSTPLTQPPPPQQGSMAGRSNTVSHRGADGAQRNPRQSAIIPSAVEPRPTESSAVATVRPADSSGIVNTAFPDTSNLNRRPPYIKHGQQEIITKSDPRNFDICGDLVCASGHLTKVWSLRDGELLMQIPLGEGLKATSVIFKPGYNVDEEGKRLWVGTSNGDLIEVDIATRAAVCTKTGAHQRNEVIKLYRHFNELWSLDDAGTLNVWGPGPDAVPDLSGHPHQTFRVPKGHTFSMVVGDQLWHATGREIRVFIPTLDGKTQFQVLLRALFQESAGDITSGTILPSQPGKVFFGHSDGKVSVYSQKDYSCLEVLNVSAFKINSLQGTCGDIWAGYSNGRMCVYDISQSPWAIKKEWQAHKDPVLKLIADRSSSYTLERHQVLSLGGDNAIRVWDGMLQEDWLEAEMKAKDVEYCEFDTLKAVIMTWNAGASTPNSLRYSESDSVFIQNLLHSSNSPDILIFGFQELVDLEDKTATAKRLFKSKKKESDQERMSHQYRDWRDFLIRCLDDYMAGDLYHLLQTAHMVGLFTCVFVKADVRDRISSLSTAEVKRGMGGLHGNKGAIIIRFKIDDTSLCFFNCHLAAGQSQVQSRNNDITAILEAQILPPERDPSIRIDSFTGGGDGSMILDHELVILNGDLNYRIDTMSRDTVVIAVKQGNLPKLLDRDQLLVARRRRPDFKLRAFEEMPITFAPTYKYDVGTDDYDSSEKKRSPAWCDRLLYRGGGRIEQVEYRRHEVRVSDHRPVTGKFRLTIKRVSPKRRAVAWMECQQRFEDVKAQWITQEKLYYLTQVIGYDMEVSQGLISDQ</sequence>
<feature type="compositionally biased region" description="Polar residues" evidence="1">
    <location>
        <begin position="378"/>
        <end position="388"/>
    </location>
</feature>